<evidence type="ECO:0000313" key="2">
    <source>
        <dbReference type="Proteomes" id="UP000664032"/>
    </source>
</evidence>
<gene>
    <name evidence="1" type="ORF">JR316_0009129</name>
</gene>
<protein>
    <submittedName>
        <fullName evidence="1">E3 ubiquitin-protein transferase MAEA</fullName>
    </submittedName>
</protein>
<keyword evidence="2" id="KW-1185">Reference proteome</keyword>
<accession>A0ACB8GSN1</accession>
<organism evidence="1 2">
    <name type="scientific">Psilocybe cubensis</name>
    <name type="common">Psychedelic mushroom</name>
    <name type="synonym">Stropharia cubensis</name>
    <dbReference type="NCBI Taxonomy" id="181762"/>
    <lineage>
        <taxon>Eukaryota</taxon>
        <taxon>Fungi</taxon>
        <taxon>Dikarya</taxon>
        <taxon>Basidiomycota</taxon>
        <taxon>Agaricomycotina</taxon>
        <taxon>Agaricomycetes</taxon>
        <taxon>Agaricomycetidae</taxon>
        <taxon>Agaricales</taxon>
        <taxon>Agaricineae</taxon>
        <taxon>Strophariaceae</taxon>
        <taxon>Psilocybe</taxon>
    </lineage>
</organism>
<name>A0ACB8GSN1_PSICU</name>
<sequence>MGTKLNMEGIMLFEQPFVRVPYENYRKVFRTSQKNVERELSGVQNISNELVSRASKGNVTPEDALKSIDNMIGKVENLKRKLSDLHETSGKPTQDVMRERLHHLVTVESLQATTQPEFSRWADVRLDRWLVDWCLRTGKEKSAKSIAKEKGIETLVDIELFSDIRRIEDGLARHSCTEALAWCNENKTALRKIKSTLEFDLRMQEYIELSRARKTLEAIAYSQKHLVQWHDTHLAQIRQLSALLAFPPTTSCGPYKRLYDLSRWRTLAKAFRLEIYNLNTLSTEPLLHLALYAGLVALKLPACFDHSTKNVDCPVCDGESGLDSEPLGLGKLAGEVPYSHHANSTIVCRISGKIMDEDNMPMAFPNGHVYSREALEEMAAKHGGIVTCPRTGDSCQFSDLRKVLPLGYPSMPPVKQPVQASLDDFELGEEVAWGSLATIIDAVYKKNRKHYALKVLNKAQLVKKKVIRSAMVEKDALIALGTRSKSHPGVIRLHHCFQDSTHLYFALDLATNGDLKVLVQRLGSISLDCARYYTAQLVDAIQYLHESGVAHRDIKPENILLDSEMRIKLADFGCAYIGSDMETPRTNTFVGTAAYISPELLARSDSNPKSPDMWAIGCTLFFFLYGTSPFTAATDYLTMKRVRALDFSLPQTCDPDAADLIKALLVLDPLERLGVPPKSSSDILRQHPFFSGGGKTSSDDTTSPRPWSVIDWNVLWTAPPPKIEVGPYRSRPKEVPSDDLWVGFESLNVDND</sequence>
<dbReference type="EMBL" id="JAFIQS020000008">
    <property type="protein sequence ID" value="KAH9478671.1"/>
    <property type="molecule type" value="Genomic_DNA"/>
</dbReference>
<proteinExistence type="predicted"/>
<evidence type="ECO:0000313" key="1">
    <source>
        <dbReference type="EMBL" id="KAH9478671.1"/>
    </source>
</evidence>
<reference evidence="1" key="1">
    <citation type="submission" date="2021-10" db="EMBL/GenBank/DDBJ databases">
        <title>Psilocybe cubensis genome.</title>
        <authorList>
            <person name="Mckernan K.J."/>
            <person name="Crawford S."/>
            <person name="Trippe A."/>
            <person name="Kane L.T."/>
            <person name="Mclaughlin S."/>
        </authorList>
    </citation>
    <scope>NUCLEOTIDE SEQUENCE</scope>
    <source>
        <strain evidence="1">MGC-MH-2018</strain>
    </source>
</reference>
<keyword evidence="1" id="KW-0808">Transferase</keyword>
<comment type="caution">
    <text evidence="1">The sequence shown here is derived from an EMBL/GenBank/DDBJ whole genome shotgun (WGS) entry which is preliminary data.</text>
</comment>
<dbReference type="Proteomes" id="UP000664032">
    <property type="component" value="Unassembled WGS sequence"/>
</dbReference>